<evidence type="ECO:0000259" key="5">
    <source>
        <dbReference type="Pfam" id="PF00891"/>
    </source>
</evidence>
<dbReference type="SUPFAM" id="SSF53335">
    <property type="entry name" value="S-adenosyl-L-methionine-dependent methyltransferases"/>
    <property type="match status" value="1"/>
</dbReference>
<dbReference type="PIRSF" id="PIRSF005739">
    <property type="entry name" value="O-mtase"/>
    <property type="match status" value="1"/>
</dbReference>
<dbReference type="Gene3D" id="1.10.287.1350">
    <property type="match status" value="1"/>
</dbReference>
<dbReference type="InterPro" id="IPR036388">
    <property type="entry name" value="WH-like_DNA-bd_sf"/>
</dbReference>
<comment type="caution">
    <text evidence="7">The sequence shown here is derived from an EMBL/GenBank/DDBJ whole genome shotgun (WGS) entry which is preliminary data.</text>
</comment>
<accession>A0ABN2ZY32</accession>
<dbReference type="Pfam" id="PF08100">
    <property type="entry name" value="Dimerisation"/>
    <property type="match status" value="1"/>
</dbReference>
<evidence type="ECO:0000313" key="8">
    <source>
        <dbReference type="Proteomes" id="UP001501020"/>
    </source>
</evidence>
<keyword evidence="3" id="KW-0949">S-adenosyl-L-methionine</keyword>
<keyword evidence="1 7" id="KW-0489">Methyltransferase</keyword>
<dbReference type="PANTHER" id="PTHR43712">
    <property type="entry name" value="PUTATIVE (AFU_ORTHOLOGUE AFUA_4G14580)-RELATED"/>
    <property type="match status" value="1"/>
</dbReference>
<feature type="domain" description="O-methyltransferase C-terminal" evidence="5">
    <location>
        <begin position="127"/>
        <end position="330"/>
    </location>
</feature>
<sequence length="350" mass="36974">MTTEAVDSAPAPPPAGPGGPPPPGSLRLLRLLTGTWIAQSVHAVAELDVADRLAAGPRAVADLAAEAGADAGALFRVMRALVPPGVFEEPEPGVFALGELGEFLRSDVPGTQKYSALLFGAETFRSWAEVLHSVRTGEPAFPAVYGSSFYEYLDRHEKVAESFNRTMGAGGMVPPVARSFDFTGHRHVVDVGGGSGALLAAVLSWEPGLTGTLFDLPEAVAEPEAAITGPFSERCSIVTGSFFDEVPEGGDVYLLSRVLHNWNDADAGRILRNVRAAMRPGSRLLVFERLLPDAASEHIGALFDLVMLVVLGGRERTLHEYASLLEGAGLEVVRSADGPRDMGVIEARAV</sequence>
<dbReference type="EMBL" id="BAAAMR010000053">
    <property type="protein sequence ID" value="GAA2149965.1"/>
    <property type="molecule type" value="Genomic_DNA"/>
</dbReference>
<dbReference type="GO" id="GO:0032259">
    <property type="term" value="P:methylation"/>
    <property type="evidence" value="ECO:0007669"/>
    <property type="project" value="UniProtKB-KW"/>
</dbReference>
<dbReference type="InterPro" id="IPR012967">
    <property type="entry name" value="COMT_dimerisation"/>
</dbReference>
<feature type="compositionally biased region" description="Pro residues" evidence="4">
    <location>
        <begin position="10"/>
        <end position="24"/>
    </location>
</feature>
<dbReference type="Gene3D" id="1.10.10.10">
    <property type="entry name" value="Winged helix-like DNA-binding domain superfamily/Winged helix DNA-binding domain"/>
    <property type="match status" value="1"/>
</dbReference>
<evidence type="ECO:0000313" key="7">
    <source>
        <dbReference type="EMBL" id="GAA2149965.1"/>
    </source>
</evidence>
<dbReference type="InterPro" id="IPR001077">
    <property type="entry name" value="COMT_C"/>
</dbReference>
<dbReference type="Proteomes" id="UP001501020">
    <property type="component" value="Unassembled WGS sequence"/>
</dbReference>
<dbReference type="InterPro" id="IPR016461">
    <property type="entry name" value="COMT-like"/>
</dbReference>
<feature type="region of interest" description="Disordered" evidence="4">
    <location>
        <begin position="1"/>
        <end position="24"/>
    </location>
</feature>
<evidence type="ECO:0000256" key="2">
    <source>
        <dbReference type="ARBA" id="ARBA00022679"/>
    </source>
</evidence>
<feature type="domain" description="O-methyltransferase dimerisation" evidence="6">
    <location>
        <begin position="30"/>
        <end position="104"/>
    </location>
</feature>
<keyword evidence="2" id="KW-0808">Transferase</keyword>
<dbReference type="InterPro" id="IPR029063">
    <property type="entry name" value="SAM-dependent_MTases_sf"/>
</dbReference>
<proteinExistence type="predicted"/>
<gene>
    <name evidence="7" type="ORF">GCM10009727_53860</name>
</gene>
<dbReference type="Gene3D" id="3.40.50.150">
    <property type="entry name" value="Vaccinia Virus protein VP39"/>
    <property type="match status" value="1"/>
</dbReference>
<keyword evidence="8" id="KW-1185">Reference proteome</keyword>
<dbReference type="Pfam" id="PF00891">
    <property type="entry name" value="Methyltransf_2"/>
    <property type="match status" value="1"/>
</dbReference>
<dbReference type="PANTHER" id="PTHR43712:SF2">
    <property type="entry name" value="O-METHYLTRANSFERASE CICE"/>
    <property type="match status" value="1"/>
</dbReference>
<dbReference type="InterPro" id="IPR036390">
    <property type="entry name" value="WH_DNA-bd_sf"/>
</dbReference>
<protein>
    <submittedName>
        <fullName evidence="7">Methyltransferase</fullName>
    </submittedName>
</protein>
<evidence type="ECO:0000256" key="3">
    <source>
        <dbReference type="ARBA" id="ARBA00022691"/>
    </source>
</evidence>
<evidence type="ECO:0000259" key="6">
    <source>
        <dbReference type="Pfam" id="PF08100"/>
    </source>
</evidence>
<dbReference type="PROSITE" id="PS51683">
    <property type="entry name" value="SAM_OMT_II"/>
    <property type="match status" value="1"/>
</dbReference>
<name>A0ABN2ZY32_9ACTN</name>
<evidence type="ECO:0000256" key="1">
    <source>
        <dbReference type="ARBA" id="ARBA00022603"/>
    </source>
</evidence>
<reference evidence="7 8" key="1">
    <citation type="journal article" date="2019" name="Int. J. Syst. Evol. Microbiol.">
        <title>The Global Catalogue of Microorganisms (GCM) 10K type strain sequencing project: providing services to taxonomists for standard genome sequencing and annotation.</title>
        <authorList>
            <consortium name="The Broad Institute Genomics Platform"/>
            <consortium name="The Broad Institute Genome Sequencing Center for Infectious Disease"/>
            <person name="Wu L."/>
            <person name="Ma J."/>
        </authorList>
    </citation>
    <scope>NUCLEOTIDE SEQUENCE [LARGE SCALE GENOMIC DNA]</scope>
    <source>
        <strain evidence="7 8">JCM 13850</strain>
    </source>
</reference>
<organism evidence="7 8">
    <name type="scientific">Actinomadura napierensis</name>
    <dbReference type="NCBI Taxonomy" id="267854"/>
    <lineage>
        <taxon>Bacteria</taxon>
        <taxon>Bacillati</taxon>
        <taxon>Actinomycetota</taxon>
        <taxon>Actinomycetes</taxon>
        <taxon>Streptosporangiales</taxon>
        <taxon>Thermomonosporaceae</taxon>
        <taxon>Actinomadura</taxon>
    </lineage>
</organism>
<dbReference type="RefSeq" id="WP_344272730.1">
    <property type="nucleotide sequence ID" value="NZ_BAAAMR010000053.1"/>
</dbReference>
<evidence type="ECO:0000256" key="4">
    <source>
        <dbReference type="SAM" id="MobiDB-lite"/>
    </source>
</evidence>
<dbReference type="SUPFAM" id="SSF46785">
    <property type="entry name" value="Winged helix' DNA-binding domain"/>
    <property type="match status" value="1"/>
</dbReference>
<dbReference type="CDD" id="cd02440">
    <property type="entry name" value="AdoMet_MTases"/>
    <property type="match status" value="1"/>
</dbReference>
<dbReference type="GO" id="GO:0008168">
    <property type="term" value="F:methyltransferase activity"/>
    <property type="evidence" value="ECO:0007669"/>
    <property type="project" value="UniProtKB-KW"/>
</dbReference>